<gene>
    <name evidence="1" type="ORF">AAFF_G00280740</name>
</gene>
<organism evidence="1 2">
    <name type="scientific">Aldrovandia affinis</name>
    <dbReference type="NCBI Taxonomy" id="143900"/>
    <lineage>
        <taxon>Eukaryota</taxon>
        <taxon>Metazoa</taxon>
        <taxon>Chordata</taxon>
        <taxon>Craniata</taxon>
        <taxon>Vertebrata</taxon>
        <taxon>Euteleostomi</taxon>
        <taxon>Actinopterygii</taxon>
        <taxon>Neopterygii</taxon>
        <taxon>Teleostei</taxon>
        <taxon>Notacanthiformes</taxon>
        <taxon>Halosauridae</taxon>
        <taxon>Aldrovandia</taxon>
    </lineage>
</organism>
<name>A0AAD7R9W8_9TELE</name>
<dbReference type="Proteomes" id="UP001221898">
    <property type="component" value="Unassembled WGS sequence"/>
</dbReference>
<proteinExistence type="predicted"/>
<evidence type="ECO:0000313" key="2">
    <source>
        <dbReference type="Proteomes" id="UP001221898"/>
    </source>
</evidence>
<evidence type="ECO:0000313" key="1">
    <source>
        <dbReference type="EMBL" id="KAJ8372609.1"/>
    </source>
</evidence>
<accession>A0AAD7R9W8</accession>
<dbReference type="AlphaFoldDB" id="A0AAD7R9W8"/>
<reference evidence="1" key="1">
    <citation type="journal article" date="2023" name="Science">
        <title>Genome structures resolve the early diversification of teleost fishes.</title>
        <authorList>
            <person name="Parey E."/>
            <person name="Louis A."/>
            <person name="Montfort J."/>
            <person name="Bouchez O."/>
            <person name="Roques C."/>
            <person name="Iampietro C."/>
            <person name="Lluch J."/>
            <person name="Castinel A."/>
            <person name="Donnadieu C."/>
            <person name="Desvignes T."/>
            <person name="Floi Bucao C."/>
            <person name="Jouanno E."/>
            <person name="Wen M."/>
            <person name="Mejri S."/>
            <person name="Dirks R."/>
            <person name="Jansen H."/>
            <person name="Henkel C."/>
            <person name="Chen W.J."/>
            <person name="Zahm M."/>
            <person name="Cabau C."/>
            <person name="Klopp C."/>
            <person name="Thompson A.W."/>
            <person name="Robinson-Rechavi M."/>
            <person name="Braasch I."/>
            <person name="Lecointre G."/>
            <person name="Bobe J."/>
            <person name="Postlethwait J.H."/>
            <person name="Berthelot C."/>
            <person name="Roest Crollius H."/>
            <person name="Guiguen Y."/>
        </authorList>
    </citation>
    <scope>NUCLEOTIDE SEQUENCE</scope>
    <source>
        <strain evidence="1">NC1722</strain>
    </source>
</reference>
<dbReference type="EMBL" id="JAINUG010000393">
    <property type="protein sequence ID" value="KAJ8372609.1"/>
    <property type="molecule type" value="Genomic_DNA"/>
</dbReference>
<protein>
    <submittedName>
        <fullName evidence="1">Uncharacterized protein</fullName>
    </submittedName>
</protein>
<comment type="caution">
    <text evidence="1">The sequence shown here is derived from an EMBL/GenBank/DDBJ whole genome shotgun (WGS) entry which is preliminary data.</text>
</comment>
<keyword evidence="2" id="KW-1185">Reference proteome</keyword>
<sequence>MEVTRCPTGSGETGSRALLDDICDDVLSLGDCTEFSEKDLTASLRPDFPRQLEDTVRRAGLNMPPPPPPPTYSKLAGLYKALSEACGGITIPPVLGQQLQAWPLSGALRSGAGCLQQ</sequence>